<dbReference type="InterPro" id="IPR013087">
    <property type="entry name" value="Znf_C2H2_type"/>
</dbReference>
<evidence type="ECO:0000313" key="3">
    <source>
        <dbReference type="EMBL" id="KJH45951.1"/>
    </source>
</evidence>
<feature type="region of interest" description="Disordered" evidence="1">
    <location>
        <begin position="1"/>
        <end position="21"/>
    </location>
</feature>
<organism evidence="3 4">
    <name type="scientific">Dictyocaulus viviparus</name>
    <name type="common">Bovine lungworm</name>
    <dbReference type="NCBI Taxonomy" id="29172"/>
    <lineage>
        <taxon>Eukaryota</taxon>
        <taxon>Metazoa</taxon>
        <taxon>Ecdysozoa</taxon>
        <taxon>Nematoda</taxon>
        <taxon>Chromadorea</taxon>
        <taxon>Rhabditida</taxon>
        <taxon>Rhabditina</taxon>
        <taxon>Rhabditomorpha</taxon>
        <taxon>Strongyloidea</taxon>
        <taxon>Metastrongylidae</taxon>
        <taxon>Dictyocaulus</taxon>
    </lineage>
</organism>
<reference evidence="3 4" key="1">
    <citation type="submission" date="2013-11" db="EMBL/GenBank/DDBJ databases">
        <title>Draft genome of the bovine lungworm Dictyocaulus viviparus.</title>
        <authorList>
            <person name="Mitreva M."/>
        </authorList>
    </citation>
    <scope>NUCLEOTIDE SEQUENCE [LARGE SCALE GENOMIC DNA]</scope>
    <source>
        <strain evidence="3 4">HannoverDv2000</strain>
    </source>
</reference>
<dbReference type="PANTHER" id="PTHR33936:SF25">
    <property type="entry name" value="C2H2-TYPE DOMAIN-CONTAINING PROTEIN"/>
    <property type="match status" value="1"/>
</dbReference>
<dbReference type="InterPro" id="IPR052797">
    <property type="entry name" value="RegFact_GeneExpr_CellDeath"/>
</dbReference>
<dbReference type="PROSITE" id="PS00028">
    <property type="entry name" value="ZINC_FINGER_C2H2_1"/>
    <property type="match status" value="1"/>
</dbReference>
<dbReference type="EMBL" id="KN716377">
    <property type="protein sequence ID" value="KJH45951.1"/>
    <property type="molecule type" value="Genomic_DNA"/>
</dbReference>
<proteinExistence type="predicted"/>
<gene>
    <name evidence="3" type="ORF">DICVIV_07991</name>
</gene>
<feature type="compositionally biased region" description="Polar residues" evidence="1">
    <location>
        <begin position="100"/>
        <end position="116"/>
    </location>
</feature>
<name>A0A0D8XU92_DICVI</name>
<feature type="domain" description="C2H2-type" evidence="2">
    <location>
        <begin position="299"/>
        <end position="320"/>
    </location>
</feature>
<evidence type="ECO:0000313" key="4">
    <source>
        <dbReference type="Proteomes" id="UP000053766"/>
    </source>
</evidence>
<dbReference type="PANTHER" id="PTHR33936">
    <property type="entry name" value="PROTEIN CBG17840"/>
    <property type="match status" value="1"/>
</dbReference>
<evidence type="ECO:0000256" key="1">
    <source>
        <dbReference type="SAM" id="MobiDB-lite"/>
    </source>
</evidence>
<feature type="region of interest" description="Disordered" evidence="1">
    <location>
        <begin position="95"/>
        <end position="121"/>
    </location>
</feature>
<dbReference type="AlphaFoldDB" id="A0A0D8XU92"/>
<reference evidence="4" key="2">
    <citation type="journal article" date="2016" name="Sci. Rep.">
        <title>Dictyocaulus viviparus genome, variome and transcriptome elucidate lungworm biology and support future intervention.</title>
        <authorList>
            <person name="McNulty S.N."/>
            <person name="Strube C."/>
            <person name="Rosa B.A."/>
            <person name="Martin J.C."/>
            <person name="Tyagi R."/>
            <person name="Choi Y.J."/>
            <person name="Wang Q."/>
            <person name="Hallsworth Pepin K."/>
            <person name="Zhang X."/>
            <person name="Ozersky P."/>
            <person name="Wilson R.K."/>
            <person name="Sternberg P.W."/>
            <person name="Gasser R.B."/>
            <person name="Mitreva M."/>
        </authorList>
    </citation>
    <scope>NUCLEOTIDE SEQUENCE [LARGE SCALE GENOMIC DNA]</scope>
    <source>
        <strain evidence="4">HannoverDv2000</strain>
    </source>
</reference>
<protein>
    <submittedName>
        <fullName evidence="3">Zinc finger, C2H2 type</fullName>
    </submittedName>
</protein>
<keyword evidence="4" id="KW-1185">Reference proteome</keyword>
<sequence>MKRRNARKRPYTPDQSGRKTLHQNVESDVDEIIDVETIHTAQLVNIRTTSPCENRGQIAVRKPFSRMSRMTSRLSGSLPHVRYTPKITLVGRGREERSKFTSLSGSQKTADNQRSSFAEVPPVTQRRAPILADEGIGTFAVPKLPLEEMTMSTKALRAIQEDHSLLKLGSHIYVDSQTHSISKDMEFSTGPSTSSDEQRKTVGSKAWKMAHEKMFAATMIEETDREENGEFTRIRYHCEYCDGWQHQLLKKECEKEGSLVVVYGCFAHLGHKKKVSAPTVRTLDPTFQRSRWKTIPAQCKYCHKWYGSQVMMNRHIKEQHLDSNFSKGTTIECGDPHCDVVCDRMSTLCEHVAQEHCRDDLVIEEFKFPCVNKFKHWKDQVEADTISKFVLSSSRTRASGIIQSYYLCHLSGYANRSRHSTLSAGRLRTTKKLGRYCTAFINTKELLDGAVTVQCCLGHFGHGFDVRRLPLPIKVKEEVSELLLKGTDPQAVQDIVRKKYSPGERGYYLKRYEIRNIADKLRRRGLILPKEKQSASTIVSLLHTTQLQTKPTFSAADNESNSFVTFQSIRMLPEQRARFPLYHAKIKESDNSKSLASAVHDTLFTNTSRSNSAALHTTIEGLRDVSPPIIGTSDYIEYDEESDYKNLNMTMDDERESLVYFLDETGNPETMLGTHLEKDAITTSLQSSKTMPLLMEHQPTGNINFDETMASLRKRINALYDQLKRTKDADKQNSIAAQIRSLQGQFVRGVPQTTAFFNEQHFDGEQNMDGLIYEPVDRDDTVCLEVEVESSETPYEVLQISEEHSNDITSFEGESCEDTILANYEQPSELYS</sequence>
<dbReference type="OrthoDB" id="5874636at2759"/>
<accession>A0A0D8XU92</accession>
<feature type="compositionally biased region" description="Basic residues" evidence="1">
    <location>
        <begin position="1"/>
        <end position="10"/>
    </location>
</feature>
<dbReference type="SMART" id="SM00355">
    <property type="entry name" value="ZnF_C2H2"/>
    <property type="match status" value="2"/>
</dbReference>
<evidence type="ECO:0000259" key="2">
    <source>
        <dbReference type="PROSITE" id="PS00028"/>
    </source>
</evidence>
<dbReference type="Proteomes" id="UP000053766">
    <property type="component" value="Unassembled WGS sequence"/>
</dbReference>